<dbReference type="InterPro" id="IPR029032">
    <property type="entry name" value="AhpD-like"/>
</dbReference>
<organism evidence="4 5">
    <name type="scientific">Rhodococcus olei</name>
    <dbReference type="NCBI Taxonomy" id="2161675"/>
    <lineage>
        <taxon>Bacteria</taxon>
        <taxon>Bacillati</taxon>
        <taxon>Actinomycetota</taxon>
        <taxon>Actinomycetes</taxon>
        <taxon>Mycobacteriales</taxon>
        <taxon>Nocardiaceae</taxon>
        <taxon>Rhodococcus</taxon>
    </lineage>
</organism>
<dbReference type="SUPFAM" id="SSF69118">
    <property type="entry name" value="AhpD-like"/>
    <property type="match status" value="1"/>
</dbReference>
<dbReference type="NCBIfam" id="TIGR02425">
    <property type="entry name" value="decarb_PcaC"/>
    <property type="match status" value="1"/>
</dbReference>
<dbReference type="PANTHER" id="PTHR33570:SF2">
    <property type="entry name" value="CARBOXYMUCONOLACTONE DECARBOXYLASE-LIKE DOMAIN-CONTAINING PROTEIN"/>
    <property type="match status" value="1"/>
</dbReference>
<proteinExistence type="predicted"/>
<dbReference type="InterPro" id="IPR026968">
    <property type="entry name" value="PcaD/CatD"/>
</dbReference>
<dbReference type="PANTHER" id="PTHR33570">
    <property type="entry name" value="4-CARBOXYMUCONOLACTONE DECARBOXYLASE FAMILY PROTEIN"/>
    <property type="match status" value="1"/>
</dbReference>
<name>A0ABP8NZV3_9NOCA</name>
<dbReference type="InterPro" id="IPR012788">
    <property type="entry name" value="Decarb_PcaC"/>
</dbReference>
<dbReference type="InterPro" id="IPR029058">
    <property type="entry name" value="AB_hydrolase_fold"/>
</dbReference>
<dbReference type="InterPro" id="IPR003779">
    <property type="entry name" value="CMD-like"/>
</dbReference>
<dbReference type="Proteomes" id="UP001501183">
    <property type="component" value="Unassembled WGS sequence"/>
</dbReference>
<dbReference type="Pfam" id="PF00561">
    <property type="entry name" value="Abhydrolase_1"/>
    <property type="match status" value="1"/>
</dbReference>
<evidence type="ECO:0000256" key="1">
    <source>
        <dbReference type="SAM" id="MobiDB-lite"/>
    </source>
</evidence>
<dbReference type="Pfam" id="PF02627">
    <property type="entry name" value="CMD"/>
    <property type="match status" value="1"/>
</dbReference>
<dbReference type="RefSeq" id="WP_345343001.1">
    <property type="nucleotide sequence ID" value="NZ_BAABFB010000029.1"/>
</dbReference>
<dbReference type="NCBIfam" id="TIGR02427">
    <property type="entry name" value="protocat_pcaD"/>
    <property type="match status" value="1"/>
</dbReference>
<dbReference type="InterPro" id="IPR052512">
    <property type="entry name" value="4CMD/NDH-1_regulator"/>
</dbReference>
<evidence type="ECO:0000313" key="4">
    <source>
        <dbReference type="EMBL" id="GAA4475614.1"/>
    </source>
</evidence>
<feature type="domain" description="Carboxymuconolactone decarboxylase-like" evidence="3">
    <location>
        <begin position="293"/>
        <end position="372"/>
    </location>
</feature>
<gene>
    <name evidence="4" type="primary">pcaD</name>
    <name evidence="4" type="ORF">GCM10023094_13380</name>
</gene>
<dbReference type="Gene3D" id="3.40.50.1820">
    <property type="entry name" value="alpha/beta hydrolase"/>
    <property type="match status" value="1"/>
</dbReference>
<dbReference type="SUPFAM" id="SSF53474">
    <property type="entry name" value="alpha/beta-Hydrolases"/>
    <property type="match status" value="1"/>
</dbReference>
<reference evidence="5" key="1">
    <citation type="journal article" date="2019" name="Int. J. Syst. Evol. Microbiol.">
        <title>The Global Catalogue of Microorganisms (GCM) 10K type strain sequencing project: providing services to taxonomists for standard genome sequencing and annotation.</title>
        <authorList>
            <consortium name="The Broad Institute Genomics Platform"/>
            <consortium name="The Broad Institute Genome Sequencing Center for Infectious Disease"/>
            <person name="Wu L."/>
            <person name="Ma J."/>
        </authorList>
    </citation>
    <scope>NUCLEOTIDE SEQUENCE [LARGE SCALE GENOMIC DNA]</scope>
    <source>
        <strain evidence="5">JCM 32206</strain>
    </source>
</reference>
<evidence type="ECO:0000259" key="2">
    <source>
        <dbReference type="Pfam" id="PF00561"/>
    </source>
</evidence>
<evidence type="ECO:0000259" key="3">
    <source>
        <dbReference type="Pfam" id="PF02627"/>
    </source>
</evidence>
<feature type="domain" description="AB hydrolase-1" evidence="2">
    <location>
        <begin position="17"/>
        <end position="240"/>
    </location>
</feature>
<accession>A0ABP8NZV3</accession>
<feature type="region of interest" description="Disordered" evidence="1">
    <location>
        <begin position="388"/>
        <end position="411"/>
    </location>
</feature>
<sequence>MTVALAHQLTGPGPGAPTVVLLGSLGSDRSMWDPQIRTLSDQVNVLAVDLRGHGESPAPAGPYTIADLGGDVLALLDSLKLPAVHLVGLSLGGAVSQWIAVHAPTRVHTLTLLCTAARFGEPQGWLDRAAGVRAEGTGSIAEAVVGRWYTERLATRDPDLVASSRAMVAATSDEGYAACCEALSGWDGRADLDRIAAPTLVIAGRQDPATTPDDLRVVADGIANATMRVLDPGAHLASVEQAGRVTALIASHIAGPAQRSETYETGMSVRRTVLGDAHVDRAVAGTTAFTAPFQDFITRTAWGDIWNRPGLDHHTRRLLTLAILTAVGNEHELDMHIRAALRDDVTPDELVEVFLHTAVYAGVPNSNRAFALGKNALAEGVGSAHHVGAADTADSVDGDVGSADTEEQSGP</sequence>
<protein>
    <submittedName>
        <fullName evidence="4">3-oxoadipate enol-lactonase</fullName>
    </submittedName>
</protein>
<comment type="caution">
    <text evidence="4">The sequence shown here is derived from an EMBL/GenBank/DDBJ whole genome shotgun (WGS) entry which is preliminary data.</text>
</comment>
<dbReference type="EMBL" id="BAABFB010000029">
    <property type="protein sequence ID" value="GAA4475614.1"/>
    <property type="molecule type" value="Genomic_DNA"/>
</dbReference>
<dbReference type="PRINTS" id="PR00111">
    <property type="entry name" value="ABHYDROLASE"/>
</dbReference>
<keyword evidence="5" id="KW-1185">Reference proteome</keyword>
<dbReference type="Gene3D" id="1.20.1290.10">
    <property type="entry name" value="AhpD-like"/>
    <property type="match status" value="1"/>
</dbReference>
<evidence type="ECO:0000313" key="5">
    <source>
        <dbReference type="Proteomes" id="UP001501183"/>
    </source>
</evidence>
<dbReference type="InterPro" id="IPR000073">
    <property type="entry name" value="AB_hydrolase_1"/>
</dbReference>